<evidence type="ECO:0000313" key="4">
    <source>
        <dbReference type="RefSeq" id="XP_033169540.1"/>
    </source>
</evidence>
<protein>
    <submittedName>
        <fullName evidence="4">Uncharacterized protein LOC117146982</fullName>
    </submittedName>
</protein>
<dbReference type="GeneID" id="117146982"/>
<gene>
    <name evidence="4" type="primary">LOC117146982</name>
</gene>
<organism evidence="3 4">
    <name type="scientific">Drosophila mauritiana</name>
    <name type="common">Fruit fly</name>
    <dbReference type="NCBI Taxonomy" id="7226"/>
    <lineage>
        <taxon>Eukaryota</taxon>
        <taxon>Metazoa</taxon>
        <taxon>Ecdysozoa</taxon>
        <taxon>Arthropoda</taxon>
        <taxon>Hexapoda</taxon>
        <taxon>Insecta</taxon>
        <taxon>Pterygota</taxon>
        <taxon>Neoptera</taxon>
        <taxon>Endopterygota</taxon>
        <taxon>Diptera</taxon>
        <taxon>Brachycera</taxon>
        <taxon>Muscomorpha</taxon>
        <taxon>Ephydroidea</taxon>
        <taxon>Drosophilidae</taxon>
        <taxon>Drosophila</taxon>
        <taxon>Sophophora</taxon>
    </lineage>
</organism>
<name>A0A6P8KJ22_DROMA</name>
<keyword evidence="2" id="KW-0732">Signal</keyword>
<dbReference type="RefSeq" id="XP_033169540.1">
    <property type="nucleotide sequence ID" value="XM_033313649.1"/>
</dbReference>
<feature type="compositionally biased region" description="Low complexity" evidence="1">
    <location>
        <begin position="49"/>
        <end position="60"/>
    </location>
</feature>
<keyword evidence="3" id="KW-1185">Reference proteome</keyword>
<evidence type="ECO:0000256" key="1">
    <source>
        <dbReference type="SAM" id="MobiDB-lite"/>
    </source>
</evidence>
<feature type="compositionally biased region" description="Polar residues" evidence="1">
    <location>
        <begin position="61"/>
        <end position="73"/>
    </location>
</feature>
<proteinExistence type="predicted"/>
<evidence type="ECO:0000256" key="2">
    <source>
        <dbReference type="SAM" id="SignalP"/>
    </source>
</evidence>
<dbReference type="AlphaFoldDB" id="A0A6P8KJ22"/>
<evidence type="ECO:0000313" key="3">
    <source>
        <dbReference type="Proteomes" id="UP000515162"/>
    </source>
</evidence>
<reference evidence="4" key="1">
    <citation type="submission" date="2025-08" db="UniProtKB">
        <authorList>
            <consortium name="RefSeq"/>
        </authorList>
    </citation>
    <scope>IDENTIFICATION</scope>
    <source>
        <strain evidence="4">Mau12</strain>
        <tissue evidence="4">Whole Body</tissue>
    </source>
</reference>
<feature type="chain" id="PRO_5027981653" evidence="2">
    <location>
        <begin position="25"/>
        <end position="95"/>
    </location>
</feature>
<feature type="region of interest" description="Disordered" evidence="1">
    <location>
        <begin position="49"/>
        <end position="83"/>
    </location>
</feature>
<accession>A0A6P8KJ22</accession>
<feature type="signal peptide" evidence="2">
    <location>
        <begin position="1"/>
        <end position="24"/>
    </location>
</feature>
<sequence>MKISPVVLGLFLAFFFSSQTPTSAFFVPRPPDIFCKYFPKSIFCNKNDNGGSDGSGNSTSPATPGNSTSNGTTPAGGITRSLTPPFEVFSDLVNG</sequence>
<dbReference type="Proteomes" id="UP000515162">
    <property type="component" value="Chromosome X"/>
</dbReference>